<dbReference type="PANTHER" id="PTHR24291:SF175">
    <property type="entry name" value="CYTOCHROME P450"/>
    <property type="match status" value="1"/>
</dbReference>
<keyword evidence="4" id="KW-0472">Membrane</keyword>
<dbReference type="InterPro" id="IPR036396">
    <property type="entry name" value="Cyt_P450_sf"/>
</dbReference>
<gene>
    <name evidence="6" type="primary">Aste57867_3256</name>
    <name evidence="5" type="ORF">As57867_003246</name>
    <name evidence="6" type="ORF">ASTE57867_3256</name>
</gene>
<organism evidence="6 7">
    <name type="scientific">Aphanomyces stellatus</name>
    <dbReference type="NCBI Taxonomy" id="120398"/>
    <lineage>
        <taxon>Eukaryota</taxon>
        <taxon>Sar</taxon>
        <taxon>Stramenopiles</taxon>
        <taxon>Oomycota</taxon>
        <taxon>Saprolegniomycetes</taxon>
        <taxon>Saprolegniales</taxon>
        <taxon>Verrucalvaceae</taxon>
        <taxon>Aphanomyces</taxon>
    </lineage>
</organism>
<keyword evidence="2 3" id="KW-0408">Iron</keyword>
<dbReference type="Gene3D" id="1.10.630.10">
    <property type="entry name" value="Cytochrome P450"/>
    <property type="match status" value="1"/>
</dbReference>
<dbReference type="GO" id="GO:0016705">
    <property type="term" value="F:oxidoreductase activity, acting on paired donors, with incorporation or reduction of molecular oxygen"/>
    <property type="evidence" value="ECO:0007669"/>
    <property type="project" value="InterPro"/>
</dbReference>
<dbReference type="Proteomes" id="UP000332933">
    <property type="component" value="Unassembled WGS sequence"/>
</dbReference>
<dbReference type="PROSITE" id="PS00086">
    <property type="entry name" value="CYTOCHROME_P450"/>
    <property type="match status" value="1"/>
</dbReference>
<dbReference type="InterPro" id="IPR002401">
    <property type="entry name" value="Cyt_P450_E_grp-I"/>
</dbReference>
<feature type="transmembrane region" description="Helical" evidence="4">
    <location>
        <begin position="6"/>
        <end position="27"/>
    </location>
</feature>
<dbReference type="InterPro" id="IPR050196">
    <property type="entry name" value="Cytochrome_P450_Monoox"/>
</dbReference>
<dbReference type="PRINTS" id="PR00463">
    <property type="entry name" value="EP450I"/>
</dbReference>
<name>A0A485KAC3_9STRA</name>
<protein>
    <submittedName>
        <fullName evidence="6">Aste57867_3256 protein</fullName>
    </submittedName>
</protein>
<dbReference type="Pfam" id="PF00067">
    <property type="entry name" value="p450"/>
    <property type="match status" value="1"/>
</dbReference>
<evidence type="ECO:0000313" key="5">
    <source>
        <dbReference type="EMBL" id="KAF0715665.1"/>
    </source>
</evidence>
<dbReference type="AlphaFoldDB" id="A0A485KAC3"/>
<dbReference type="GO" id="GO:0020037">
    <property type="term" value="F:heme binding"/>
    <property type="evidence" value="ECO:0007669"/>
    <property type="project" value="InterPro"/>
</dbReference>
<comment type="cofactor">
    <cofactor evidence="2">
        <name>heme</name>
        <dbReference type="ChEBI" id="CHEBI:30413"/>
    </cofactor>
</comment>
<keyword evidence="7" id="KW-1185">Reference proteome</keyword>
<evidence type="ECO:0000313" key="7">
    <source>
        <dbReference type="Proteomes" id="UP000332933"/>
    </source>
</evidence>
<dbReference type="GO" id="GO:0005506">
    <property type="term" value="F:iron ion binding"/>
    <property type="evidence" value="ECO:0007669"/>
    <property type="project" value="InterPro"/>
</dbReference>
<dbReference type="PANTHER" id="PTHR24291">
    <property type="entry name" value="CYTOCHROME P450 FAMILY 4"/>
    <property type="match status" value="1"/>
</dbReference>
<evidence type="ECO:0000256" key="3">
    <source>
        <dbReference type="RuleBase" id="RU000461"/>
    </source>
</evidence>
<dbReference type="EMBL" id="CAADRA010000539">
    <property type="protein sequence ID" value="VFT80428.1"/>
    <property type="molecule type" value="Genomic_DNA"/>
</dbReference>
<dbReference type="OrthoDB" id="60149at2759"/>
<reference evidence="6 7" key="1">
    <citation type="submission" date="2019-03" db="EMBL/GenBank/DDBJ databases">
        <authorList>
            <person name="Gaulin E."/>
            <person name="Dumas B."/>
        </authorList>
    </citation>
    <scope>NUCLEOTIDE SEQUENCE [LARGE SCALE GENOMIC DNA]</scope>
    <source>
        <strain evidence="6">CBS 568.67</strain>
    </source>
</reference>
<keyword evidence="4" id="KW-0812">Transmembrane</keyword>
<keyword evidence="4" id="KW-1133">Transmembrane helix</keyword>
<dbReference type="InterPro" id="IPR001128">
    <property type="entry name" value="Cyt_P450"/>
</dbReference>
<dbReference type="GO" id="GO:0004497">
    <property type="term" value="F:monooxygenase activity"/>
    <property type="evidence" value="ECO:0007669"/>
    <property type="project" value="UniProtKB-KW"/>
</dbReference>
<evidence type="ECO:0000256" key="2">
    <source>
        <dbReference type="PIRSR" id="PIRSR602401-1"/>
    </source>
</evidence>
<keyword evidence="3" id="KW-0560">Oxidoreductase</keyword>
<dbReference type="InterPro" id="IPR017972">
    <property type="entry name" value="Cyt_P450_CS"/>
</dbReference>
<keyword evidence="2 3" id="KW-0349">Heme</keyword>
<dbReference type="PRINTS" id="PR00385">
    <property type="entry name" value="P450"/>
</dbReference>
<dbReference type="EMBL" id="VJMH01000539">
    <property type="protein sequence ID" value="KAF0715665.1"/>
    <property type="molecule type" value="Genomic_DNA"/>
</dbReference>
<sequence length="521" mass="56778">MAELTTWSAAATGGGLLLASLLLRYLWTPHPLSKQLRGPKASSILLGNLLDTFGSVVAWKTAGNYPEPFLSWVKTYGGAVHYRELTAHVVLVTDPKALQYIFATNGANYPRDPTMNSLFADMLFGVGLLSADGAQHDQYRKLLNPLFTTTSVKSFVEIFASHAQTFCDTVLATAGPTSLNLLAEFHKMTLGTIGLSAFGFDFDACPEAVAAYDQCNVELSTAMFIGMYMIPGFLFWPLPELRRRLAGQRALKKIMMDVIAHKSTLGPRSVCENTPPDLLDLILPHATTQEALIHTMTFISAGHETTSSALCWIFAALIAHPTSVTRIRDEVQSIVTTHGSIANGVADLKYTLAVIQESMRLDATVDTLVYRVATLDDSIPMSDGSTVLIPAGTSINICPAAMSRNPKYWAHVNEFDPNRFLEGTPAFEADLALRHGKPHAFFYLPFSAGSKNCIGQRFALTQMQVVVATLVSQFDFELASDADLRHKHNGVTVHPARLQVVVRQHLGPHVVTTDIGTAFIG</sequence>
<dbReference type="SUPFAM" id="SSF48264">
    <property type="entry name" value="Cytochrome P450"/>
    <property type="match status" value="1"/>
</dbReference>
<evidence type="ECO:0000256" key="1">
    <source>
        <dbReference type="ARBA" id="ARBA00010617"/>
    </source>
</evidence>
<proteinExistence type="inferred from homology"/>
<comment type="similarity">
    <text evidence="1 3">Belongs to the cytochrome P450 family.</text>
</comment>
<reference evidence="5" key="2">
    <citation type="submission" date="2019-06" db="EMBL/GenBank/DDBJ databases">
        <title>Genomics analysis of Aphanomyces spp. identifies a new class of oomycete effector associated with host adaptation.</title>
        <authorList>
            <person name="Gaulin E."/>
        </authorList>
    </citation>
    <scope>NUCLEOTIDE SEQUENCE</scope>
    <source>
        <strain evidence="5">CBS 578.67</strain>
    </source>
</reference>
<feature type="binding site" description="axial binding residue" evidence="2">
    <location>
        <position position="453"/>
    </location>
    <ligand>
        <name>heme</name>
        <dbReference type="ChEBI" id="CHEBI:30413"/>
    </ligand>
    <ligandPart>
        <name>Fe</name>
        <dbReference type="ChEBI" id="CHEBI:18248"/>
    </ligandPart>
</feature>
<evidence type="ECO:0000256" key="4">
    <source>
        <dbReference type="SAM" id="Phobius"/>
    </source>
</evidence>
<keyword evidence="2 3" id="KW-0479">Metal-binding</keyword>
<keyword evidence="3" id="KW-0503">Monooxygenase</keyword>
<accession>A0A485KAC3</accession>
<evidence type="ECO:0000313" key="6">
    <source>
        <dbReference type="EMBL" id="VFT80428.1"/>
    </source>
</evidence>